<accession>X0SAX9</accession>
<sequence>LFYKDIWAVSKNLLEESLKEYYETNGNLKEAAKRNVAYLSVALKLLKPKINQTMSDETLREEYCSLEMDPEVCKMFIEGVKQHYGDKASFKYFSETEFNQYNFKIPDLVKGLVQKEIELIKEHKGWEYSPLFIYQEDYSQYVPRGHYTKSEKLKNYFKAIMWYGRITALIEGSSLLSPGESICTGNVGGIVSEYDARIQTLQAFLLANQFSQSQDLQERWNRIYAITSFLVGFSDDLGPNEYNEVLKNLFREEIYPQIIEEKYLELKEAILDFPYSPKIYSGLGACELLMPCPPLSEKEIQALKLQAKELLEKTKGFRLMGQRFTLDSWLFSEIVSPYSGEYAGPKPPLPTEEKPFTFTWDDIYAEYRKDRPFTWVKTDVKACPLPAMREVRGFPRGLDLMALLGSERAKEILKSSGDTEYSDYEKKFSELKKEVDSFSKRDWSKNLYLNWLYVLKSLWNEFGKGYPTFMQTEAWQDKELNTALASWAELRHDTLLY</sequence>
<name>X0SAX9_9ZZZZ</name>
<evidence type="ECO:0000313" key="1">
    <source>
        <dbReference type="EMBL" id="GAF78218.1"/>
    </source>
</evidence>
<reference evidence="1" key="1">
    <citation type="journal article" date="2014" name="Front. Microbiol.">
        <title>High frequency of phylogenetically diverse reductive dehalogenase-homologous genes in deep subseafloor sedimentary metagenomes.</title>
        <authorList>
            <person name="Kawai M."/>
            <person name="Futagami T."/>
            <person name="Toyoda A."/>
            <person name="Takaki Y."/>
            <person name="Nishi S."/>
            <person name="Hori S."/>
            <person name="Arai W."/>
            <person name="Tsubouchi T."/>
            <person name="Morono Y."/>
            <person name="Uchiyama I."/>
            <person name="Ito T."/>
            <person name="Fujiyama A."/>
            <person name="Inagaki F."/>
            <person name="Takami H."/>
        </authorList>
    </citation>
    <scope>NUCLEOTIDE SEQUENCE</scope>
    <source>
        <strain evidence="1">Expedition CK06-06</strain>
    </source>
</reference>
<comment type="caution">
    <text evidence="1">The sequence shown here is derived from an EMBL/GenBank/DDBJ whole genome shotgun (WGS) entry which is preliminary data.</text>
</comment>
<dbReference type="AlphaFoldDB" id="X0SAX9"/>
<protein>
    <submittedName>
        <fullName evidence="1">Uncharacterized protein</fullName>
    </submittedName>
</protein>
<feature type="non-terminal residue" evidence="1">
    <location>
        <position position="1"/>
    </location>
</feature>
<organism evidence="1">
    <name type="scientific">marine sediment metagenome</name>
    <dbReference type="NCBI Taxonomy" id="412755"/>
    <lineage>
        <taxon>unclassified sequences</taxon>
        <taxon>metagenomes</taxon>
        <taxon>ecological metagenomes</taxon>
    </lineage>
</organism>
<proteinExistence type="predicted"/>
<dbReference type="InterPro" id="IPR022601">
    <property type="entry name" value="DUF3160"/>
</dbReference>
<gene>
    <name evidence="1" type="ORF">S01H1_01190</name>
</gene>
<feature type="non-terminal residue" evidence="1">
    <location>
        <position position="497"/>
    </location>
</feature>
<dbReference type="EMBL" id="BARS01000496">
    <property type="protein sequence ID" value="GAF78218.1"/>
    <property type="molecule type" value="Genomic_DNA"/>
</dbReference>
<dbReference type="Pfam" id="PF11369">
    <property type="entry name" value="DUF3160"/>
    <property type="match status" value="1"/>
</dbReference>
<dbReference type="SMART" id="SM01325">
    <property type="entry name" value="DUF3160"/>
    <property type="match status" value="1"/>
</dbReference>